<keyword evidence="2" id="KW-0479">Metal-binding</keyword>
<keyword evidence="4" id="KW-0378">Hydrolase</keyword>
<dbReference type="InterPro" id="IPR051121">
    <property type="entry name" value="FAH"/>
</dbReference>
<dbReference type="Gene3D" id="3.90.850.10">
    <property type="entry name" value="Fumarylacetoacetase-like, C-terminal domain"/>
    <property type="match status" value="1"/>
</dbReference>
<evidence type="ECO:0000313" key="5">
    <source>
        <dbReference type="Proteomes" id="UP001165587"/>
    </source>
</evidence>
<dbReference type="AlphaFoldDB" id="A0AA41XG47"/>
<dbReference type="InterPro" id="IPR036663">
    <property type="entry name" value="Fumarylacetoacetase_C_sf"/>
</dbReference>
<organism evidence="4 5">
    <name type="scientific">Herbiconiux oxytropis</name>
    <dbReference type="NCBI Taxonomy" id="2970915"/>
    <lineage>
        <taxon>Bacteria</taxon>
        <taxon>Bacillati</taxon>
        <taxon>Actinomycetota</taxon>
        <taxon>Actinomycetes</taxon>
        <taxon>Micrococcales</taxon>
        <taxon>Microbacteriaceae</taxon>
        <taxon>Herbiconiux</taxon>
    </lineage>
</organism>
<comment type="similarity">
    <text evidence="1">Belongs to the FAH family.</text>
</comment>
<sequence>MTTTPTIFPPTTSGTLPEDHRDAVLIGRAWLPDVSGPAVIAVRGDSAVDLTPVFATTNTLVEEVARGVTLEAAIAEAPVVAGLDDLIANTETAVRDPERPWLLSPLDLQAVKAAGVTFAASMLERVIEERAGGAPAEAAAIRDRVNGILGGSLSDLVPGSDAAVRLKAALQAEGMWSQYLEVGIGPDAEIFTKAQPMSTVGTGADAGIFSHSTWNNPEPEIGVVISSTGVVVGATLANDINLRDFEGRSALLLSKAKDNNASAAVGPFIRLFDDAFSLADVESAEVSLEISGPDGFALDDGSSQARSSRPVAALVEQLVGPHHQYPDGAILLLGTMFAPTADRFEHGGGFTHVVGDVVRISTPRLGALVNRIVHSEDCAPWRFGAGALMRNLAGRGLLG</sequence>
<dbReference type="Pfam" id="PF01557">
    <property type="entry name" value="FAA_hydrolase"/>
    <property type="match status" value="1"/>
</dbReference>
<dbReference type="PANTHER" id="PTHR42796">
    <property type="entry name" value="FUMARYLACETOACETATE HYDROLASE DOMAIN-CONTAINING PROTEIN 2A-RELATED"/>
    <property type="match status" value="1"/>
</dbReference>
<dbReference type="EMBL" id="JANLCK010000003">
    <property type="protein sequence ID" value="MCS5725579.1"/>
    <property type="molecule type" value="Genomic_DNA"/>
</dbReference>
<dbReference type="RefSeq" id="WP_259526098.1">
    <property type="nucleotide sequence ID" value="NZ_JANLCK010000003.1"/>
</dbReference>
<dbReference type="SUPFAM" id="SSF56529">
    <property type="entry name" value="FAH"/>
    <property type="match status" value="1"/>
</dbReference>
<dbReference type="PANTHER" id="PTHR42796:SF7">
    <property type="entry name" value="2-DEHYDRO-3-DEOXY-D-ARABINONATE DEHYDRATASE"/>
    <property type="match status" value="1"/>
</dbReference>
<comment type="caution">
    <text evidence="4">The sequence shown here is derived from an EMBL/GenBank/DDBJ whole genome shotgun (WGS) entry which is preliminary data.</text>
</comment>
<name>A0AA41XG47_9MICO</name>
<evidence type="ECO:0000259" key="3">
    <source>
        <dbReference type="Pfam" id="PF01557"/>
    </source>
</evidence>
<dbReference type="Proteomes" id="UP001165587">
    <property type="component" value="Unassembled WGS sequence"/>
</dbReference>
<accession>A0AA41XG47</accession>
<gene>
    <name evidence="4" type="ORF">N1028_06685</name>
</gene>
<evidence type="ECO:0000256" key="2">
    <source>
        <dbReference type="ARBA" id="ARBA00022723"/>
    </source>
</evidence>
<dbReference type="GO" id="GO:0046872">
    <property type="term" value="F:metal ion binding"/>
    <property type="evidence" value="ECO:0007669"/>
    <property type="project" value="UniProtKB-KW"/>
</dbReference>
<dbReference type="GO" id="GO:0016787">
    <property type="term" value="F:hydrolase activity"/>
    <property type="evidence" value="ECO:0007669"/>
    <property type="project" value="UniProtKB-KW"/>
</dbReference>
<feature type="domain" description="Fumarylacetoacetase-like C-terminal" evidence="3">
    <location>
        <begin position="229"/>
        <end position="373"/>
    </location>
</feature>
<reference evidence="4" key="1">
    <citation type="submission" date="2022-08" db="EMBL/GenBank/DDBJ databases">
        <authorList>
            <person name="Deng Y."/>
            <person name="Han X.-F."/>
            <person name="Zhang Y.-Q."/>
        </authorList>
    </citation>
    <scope>NUCLEOTIDE SEQUENCE</scope>
    <source>
        <strain evidence="4">CPCC 203407</strain>
    </source>
</reference>
<proteinExistence type="inferred from homology"/>
<keyword evidence="5" id="KW-1185">Reference proteome</keyword>
<dbReference type="GO" id="GO:0044281">
    <property type="term" value="P:small molecule metabolic process"/>
    <property type="evidence" value="ECO:0007669"/>
    <property type="project" value="UniProtKB-ARBA"/>
</dbReference>
<evidence type="ECO:0000256" key="1">
    <source>
        <dbReference type="ARBA" id="ARBA00010211"/>
    </source>
</evidence>
<dbReference type="InterPro" id="IPR011234">
    <property type="entry name" value="Fumarylacetoacetase-like_C"/>
</dbReference>
<protein>
    <submittedName>
        <fullName evidence="4">Fumarylacetoacetate hydrolase family protein</fullName>
    </submittedName>
</protein>
<evidence type="ECO:0000313" key="4">
    <source>
        <dbReference type="EMBL" id="MCS5725579.1"/>
    </source>
</evidence>